<evidence type="ECO:0000256" key="3">
    <source>
        <dbReference type="ARBA" id="ARBA00022723"/>
    </source>
</evidence>
<comment type="similarity">
    <text evidence="1">Belongs to the adrenodoxin/putidaredoxin family.</text>
</comment>
<accession>A0A0J7XLT2</accession>
<dbReference type="InterPro" id="IPR036010">
    <property type="entry name" value="2Fe-2S_ferredoxin-like_sf"/>
</dbReference>
<evidence type="ECO:0000256" key="1">
    <source>
        <dbReference type="ARBA" id="ARBA00010914"/>
    </source>
</evidence>
<evidence type="ECO:0000256" key="6">
    <source>
        <dbReference type="ARBA" id="ARBA00034078"/>
    </source>
</evidence>
<comment type="caution">
    <text evidence="8">The sequence shown here is derived from an EMBL/GenBank/DDBJ whole genome shotgun (WGS) entry which is preliminary data.</text>
</comment>
<evidence type="ECO:0000256" key="2">
    <source>
        <dbReference type="ARBA" id="ARBA00022714"/>
    </source>
</evidence>
<dbReference type="GO" id="GO:0009055">
    <property type="term" value="F:electron transfer activity"/>
    <property type="evidence" value="ECO:0007669"/>
    <property type="project" value="TreeGrafter"/>
</dbReference>
<dbReference type="InterPro" id="IPR012675">
    <property type="entry name" value="Beta-grasp_dom_sf"/>
</dbReference>
<name>A0A0J7XLT2_9SPHN</name>
<dbReference type="PRINTS" id="PR00355">
    <property type="entry name" value="ADRENODOXIN"/>
</dbReference>
<dbReference type="Gene3D" id="3.10.20.30">
    <property type="match status" value="1"/>
</dbReference>
<proteinExistence type="inferred from homology"/>
<dbReference type="GO" id="GO:0051537">
    <property type="term" value="F:2 iron, 2 sulfur cluster binding"/>
    <property type="evidence" value="ECO:0007669"/>
    <property type="project" value="UniProtKB-KW"/>
</dbReference>
<dbReference type="SUPFAM" id="SSF54292">
    <property type="entry name" value="2Fe-2S ferredoxin-like"/>
    <property type="match status" value="1"/>
</dbReference>
<organism evidence="8 9">
    <name type="scientific">Novosphingobium barchaimii LL02</name>
    <dbReference type="NCBI Taxonomy" id="1114963"/>
    <lineage>
        <taxon>Bacteria</taxon>
        <taxon>Pseudomonadati</taxon>
        <taxon>Pseudomonadota</taxon>
        <taxon>Alphaproteobacteria</taxon>
        <taxon>Sphingomonadales</taxon>
        <taxon>Sphingomonadaceae</taxon>
        <taxon>Novosphingobium</taxon>
    </lineage>
</organism>
<gene>
    <name evidence="8" type="ORF">V474_03065</name>
</gene>
<dbReference type="EMBL" id="JACU01000010">
    <property type="protein sequence ID" value="KMS52048.1"/>
    <property type="molecule type" value="Genomic_DNA"/>
</dbReference>
<keyword evidence="9" id="KW-1185">Reference proteome</keyword>
<dbReference type="Proteomes" id="UP000052268">
    <property type="component" value="Unassembled WGS sequence"/>
</dbReference>
<dbReference type="InterPro" id="IPR001041">
    <property type="entry name" value="2Fe-2S_ferredoxin-type"/>
</dbReference>
<evidence type="ECO:0000259" key="7">
    <source>
        <dbReference type="PROSITE" id="PS51085"/>
    </source>
</evidence>
<dbReference type="Pfam" id="PF00111">
    <property type="entry name" value="Fer2"/>
    <property type="match status" value="1"/>
</dbReference>
<reference evidence="8 9" key="1">
    <citation type="journal article" date="2015" name="G3 (Bethesda)">
        <title>Insights into Ongoing Evolution of the Hexachlorocyclohexane Catabolic Pathway from Comparative Genomics of Ten Sphingomonadaceae Strains.</title>
        <authorList>
            <person name="Pearce S.L."/>
            <person name="Oakeshott J.G."/>
            <person name="Pandey G."/>
        </authorList>
    </citation>
    <scope>NUCLEOTIDE SEQUENCE [LARGE SCALE GENOMIC DNA]</scope>
    <source>
        <strain evidence="8 9">LL02</strain>
    </source>
</reference>
<feature type="domain" description="2Fe-2S ferredoxin-type" evidence="7">
    <location>
        <begin position="15"/>
        <end position="118"/>
    </location>
</feature>
<dbReference type="AlphaFoldDB" id="A0A0J7XLT2"/>
<dbReference type="PROSITE" id="PS51085">
    <property type="entry name" value="2FE2S_FER_2"/>
    <property type="match status" value="1"/>
</dbReference>
<keyword evidence="3" id="KW-0479">Metal-binding</keyword>
<keyword evidence="4" id="KW-0408">Iron</keyword>
<dbReference type="PANTHER" id="PTHR23426:SF65">
    <property type="entry name" value="FERREDOXIN-2, MITOCHONDRIAL"/>
    <property type="match status" value="1"/>
</dbReference>
<dbReference type="PANTHER" id="PTHR23426">
    <property type="entry name" value="FERREDOXIN/ADRENODOXIN"/>
    <property type="match status" value="1"/>
</dbReference>
<sequence length="118" mass="12337">MGVDQDQSMELQKLADVKLIITDRAGEVRNVTAQSGDVLMQVLREHVDLTLGTCGGAISCGTCLVTLSPQWLASLPAASDDEAEMLEALDAGAFSRLSCQLAVDAAADGMEATIAPEE</sequence>
<comment type="cofactor">
    <cofactor evidence="6">
        <name>[2Fe-2S] cluster</name>
        <dbReference type="ChEBI" id="CHEBI:190135"/>
    </cofactor>
</comment>
<dbReference type="GO" id="GO:0046872">
    <property type="term" value="F:metal ion binding"/>
    <property type="evidence" value="ECO:0007669"/>
    <property type="project" value="UniProtKB-KW"/>
</dbReference>
<evidence type="ECO:0000313" key="9">
    <source>
        <dbReference type="Proteomes" id="UP000052268"/>
    </source>
</evidence>
<evidence type="ECO:0000256" key="5">
    <source>
        <dbReference type="ARBA" id="ARBA00023014"/>
    </source>
</evidence>
<dbReference type="GO" id="GO:0140647">
    <property type="term" value="P:P450-containing electron transport chain"/>
    <property type="evidence" value="ECO:0007669"/>
    <property type="project" value="InterPro"/>
</dbReference>
<evidence type="ECO:0000313" key="8">
    <source>
        <dbReference type="EMBL" id="KMS52048.1"/>
    </source>
</evidence>
<keyword evidence="5" id="KW-0411">Iron-sulfur</keyword>
<protein>
    <recommendedName>
        <fullName evidence="7">2Fe-2S ferredoxin-type domain-containing protein</fullName>
    </recommendedName>
</protein>
<dbReference type="InterPro" id="IPR001055">
    <property type="entry name" value="Adrenodoxin-like"/>
</dbReference>
<dbReference type="CDD" id="cd00207">
    <property type="entry name" value="fer2"/>
    <property type="match status" value="1"/>
</dbReference>
<keyword evidence="2" id="KW-0001">2Fe-2S</keyword>
<dbReference type="PATRIC" id="fig|1114963.3.peg.4237"/>
<evidence type="ECO:0000256" key="4">
    <source>
        <dbReference type="ARBA" id="ARBA00023004"/>
    </source>
</evidence>